<keyword evidence="1" id="KW-0472">Membrane</keyword>
<comment type="caution">
    <text evidence="2">The sequence shown here is derived from an EMBL/GenBank/DDBJ whole genome shotgun (WGS) entry which is preliminary data.</text>
</comment>
<evidence type="ECO:0000256" key="1">
    <source>
        <dbReference type="SAM" id="Phobius"/>
    </source>
</evidence>
<organism evidence="2 3">
    <name type="scientific">Caulobacter ginsengisoli</name>
    <dbReference type="NCBI Taxonomy" id="400775"/>
    <lineage>
        <taxon>Bacteria</taxon>
        <taxon>Pseudomonadati</taxon>
        <taxon>Pseudomonadota</taxon>
        <taxon>Alphaproteobacteria</taxon>
        <taxon>Caulobacterales</taxon>
        <taxon>Caulobacteraceae</taxon>
        <taxon>Caulobacter</taxon>
    </lineage>
</organism>
<dbReference type="RefSeq" id="WP_307350435.1">
    <property type="nucleotide sequence ID" value="NZ_JAUSVS010000006.1"/>
</dbReference>
<evidence type="ECO:0000313" key="3">
    <source>
        <dbReference type="Proteomes" id="UP001228905"/>
    </source>
</evidence>
<feature type="transmembrane region" description="Helical" evidence="1">
    <location>
        <begin position="12"/>
        <end position="33"/>
    </location>
</feature>
<name>A0ABU0IT92_9CAUL</name>
<evidence type="ECO:0000313" key="2">
    <source>
        <dbReference type="EMBL" id="MDQ0465216.1"/>
    </source>
</evidence>
<gene>
    <name evidence="2" type="ORF">QO010_003003</name>
</gene>
<feature type="transmembrane region" description="Helical" evidence="1">
    <location>
        <begin position="55"/>
        <end position="78"/>
    </location>
</feature>
<proteinExistence type="predicted"/>
<sequence>MARNNNGSAVAIVGGGLVAGAVDIAVATVIYHIPTWQKTLQAVARGWYGKASFEMGMQSVIVGALSQALICMIIAALYIQFAGSLLRRPWLGGTLLGIVVYLVMNYVVVPLSKAGGGWHMPKLDMNFVLTVLANILLGLIIAHFAARFAKR</sequence>
<keyword evidence="1" id="KW-1133">Transmembrane helix</keyword>
<feature type="transmembrane region" description="Helical" evidence="1">
    <location>
        <begin position="90"/>
        <end position="107"/>
    </location>
</feature>
<dbReference type="Proteomes" id="UP001228905">
    <property type="component" value="Unassembled WGS sequence"/>
</dbReference>
<feature type="transmembrane region" description="Helical" evidence="1">
    <location>
        <begin position="127"/>
        <end position="146"/>
    </location>
</feature>
<accession>A0ABU0IT92</accession>
<keyword evidence="3" id="KW-1185">Reference proteome</keyword>
<reference evidence="2 3" key="1">
    <citation type="submission" date="2023-07" db="EMBL/GenBank/DDBJ databases">
        <title>Genomic Encyclopedia of Type Strains, Phase IV (KMG-IV): sequencing the most valuable type-strain genomes for metagenomic binning, comparative biology and taxonomic classification.</title>
        <authorList>
            <person name="Goeker M."/>
        </authorList>
    </citation>
    <scope>NUCLEOTIDE SEQUENCE [LARGE SCALE GENOMIC DNA]</scope>
    <source>
        <strain evidence="2 3">DSM 18695</strain>
    </source>
</reference>
<keyword evidence="1" id="KW-0812">Transmembrane</keyword>
<protein>
    <submittedName>
        <fullName evidence="2">Glucan phosphoethanolaminetransferase (Alkaline phosphatase superfamily)</fullName>
    </submittedName>
</protein>
<dbReference type="EMBL" id="JAUSVS010000006">
    <property type="protein sequence ID" value="MDQ0465216.1"/>
    <property type="molecule type" value="Genomic_DNA"/>
</dbReference>